<dbReference type="InterPro" id="IPR011009">
    <property type="entry name" value="Kinase-like_dom_sf"/>
</dbReference>
<dbReference type="GO" id="GO:0005737">
    <property type="term" value="C:cytoplasm"/>
    <property type="evidence" value="ECO:0007669"/>
    <property type="project" value="TreeGrafter"/>
</dbReference>
<evidence type="ECO:0000313" key="2">
    <source>
        <dbReference type="EMBL" id="RIA82572.1"/>
    </source>
</evidence>
<dbReference type="AlphaFoldDB" id="A0A397SAT2"/>
<keyword evidence="3" id="KW-1185">Reference proteome</keyword>
<dbReference type="GO" id="GO:0005524">
    <property type="term" value="F:ATP binding"/>
    <property type="evidence" value="ECO:0007669"/>
    <property type="project" value="InterPro"/>
</dbReference>
<dbReference type="PANTHER" id="PTHR23257">
    <property type="entry name" value="SERINE-THREONINE PROTEIN KINASE"/>
    <property type="match status" value="1"/>
</dbReference>
<proteinExistence type="predicted"/>
<dbReference type="OrthoDB" id="4062651at2759"/>
<protein>
    <submittedName>
        <fullName evidence="2">Kinase-like domain-containing protein</fullName>
    </submittedName>
</protein>
<evidence type="ECO:0000313" key="3">
    <source>
        <dbReference type="Proteomes" id="UP000265703"/>
    </source>
</evidence>
<dbReference type="InterPro" id="IPR050167">
    <property type="entry name" value="Ser_Thr_protein_kinase"/>
</dbReference>
<dbReference type="Pfam" id="PF07714">
    <property type="entry name" value="PK_Tyr_Ser-Thr"/>
    <property type="match status" value="1"/>
</dbReference>
<name>A0A397SAT2_9GLOM</name>
<organism evidence="2 3">
    <name type="scientific">Glomus cerebriforme</name>
    <dbReference type="NCBI Taxonomy" id="658196"/>
    <lineage>
        <taxon>Eukaryota</taxon>
        <taxon>Fungi</taxon>
        <taxon>Fungi incertae sedis</taxon>
        <taxon>Mucoromycota</taxon>
        <taxon>Glomeromycotina</taxon>
        <taxon>Glomeromycetes</taxon>
        <taxon>Glomerales</taxon>
        <taxon>Glomeraceae</taxon>
        <taxon>Glomus</taxon>
    </lineage>
</organism>
<comment type="caution">
    <text evidence="2">The sequence shown here is derived from an EMBL/GenBank/DDBJ whole genome shotgun (WGS) entry which is preliminary data.</text>
</comment>
<dbReference type="InterPro" id="IPR000719">
    <property type="entry name" value="Prot_kinase_dom"/>
</dbReference>
<feature type="non-terminal residue" evidence="2">
    <location>
        <position position="1"/>
    </location>
</feature>
<dbReference type="PROSITE" id="PS50011">
    <property type="entry name" value="PROTEIN_KINASE_DOM"/>
    <property type="match status" value="1"/>
</dbReference>
<evidence type="ECO:0000259" key="1">
    <source>
        <dbReference type="PROSITE" id="PS50011"/>
    </source>
</evidence>
<dbReference type="GO" id="GO:0007165">
    <property type="term" value="P:signal transduction"/>
    <property type="evidence" value="ECO:0007669"/>
    <property type="project" value="TreeGrafter"/>
</dbReference>
<accession>A0A397SAT2</accession>
<dbReference type="Proteomes" id="UP000265703">
    <property type="component" value="Unassembled WGS sequence"/>
</dbReference>
<dbReference type="Gene3D" id="1.10.10.1010">
    <property type="entry name" value="Intein homing endonuclease, domain IV"/>
    <property type="match status" value="1"/>
</dbReference>
<feature type="domain" description="Protein kinase" evidence="1">
    <location>
        <begin position="328"/>
        <end position="488"/>
    </location>
</feature>
<dbReference type="STRING" id="658196.A0A397SAT2"/>
<keyword evidence="2" id="KW-0808">Transferase</keyword>
<gene>
    <name evidence="2" type="ORF">C1645_835167</name>
</gene>
<dbReference type="Gene3D" id="1.10.510.10">
    <property type="entry name" value="Transferase(Phosphotransferase) domain 1"/>
    <property type="match status" value="1"/>
</dbReference>
<dbReference type="SUPFAM" id="SSF56112">
    <property type="entry name" value="Protein kinase-like (PK-like)"/>
    <property type="match status" value="1"/>
</dbReference>
<keyword evidence="2" id="KW-0418">Kinase</keyword>
<dbReference type="InterPro" id="IPR001245">
    <property type="entry name" value="Ser-Thr/Tyr_kinase_cat_dom"/>
</dbReference>
<sequence>KKQLEALKYYEVVEWIPFDRFNNIEVIKGEFGSVIKANWIDGSIRSWDDKNNKWSRIFSNEAYCLRIISDISNISDISEIENQYKVRNTDARNLINYIAICGITKNPENHNYMVVMGYQDVCDQCLWPPTEKKWCNSCNSKRFQDEFKNWTSGNEIIDKYIQEKQLTALNRDDAIEWISFDTFKDVCLIEGEFGTALRANLIVNFEIDDDDVDEEWAELMGEWIETQSRLPNFREDRKNLIKVYGITKDPEKHDFMIVTEYNEKKICYKCLLPNTGEYWCNKCNSKYFQNEFEKWTSDNELIDEFIQKKQLEAINTKEFIEWIHFDKLQDVEQIGQGGFGTAFKATWIDGYIWRWNHENNEWKRTSEFEVCLKRLDKSHTVSREFLREVETQLNAQRYGNTIPIYGITKDPEHDDYMIVMDYAKVGSLRKMLNEQYSALIMTDIYNAWITDFGLCKPVTSDREKDIYGVLPYIAPEAWSSAATFRFNG</sequence>
<dbReference type="GO" id="GO:0004672">
    <property type="term" value="F:protein kinase activity"/>
    <property type="evidence" value="ECO:0007669"/>
    <property type="project" value="InterPro"/>
</dbReference>
<reference evidence="2 3" key="1">
    <citation type="submission" date="2018-06" db="EMBL/GenBank/DDBJ databases">
        <title>Comparative genomics reveals the genomic features of Rhizophagus irregularis, R. cerebriforme, R. diaphanum and Gigaspora rosea, and their symbiotic lifestyle signature.</title>
        <authorList>
            <person name="Morin E."/>
            <person name="San Clemente H."/>
            <person name="Chen E.C.H."/>
            <person name="De La Providencia I."/>
            <person name="Hainaut M."/>
            <person name="Kuo A."/>
            <person name="Kohler A."/>
            <person name="Murat C."/>
            <person name="Tang N."/>
            <person name="Roy S."/>
            <person name="Loubradou J."/>
            <person name="Henrissat B."/>
            <person name="Grigoriev I.V."/>
            <person name="Corradi N."/>
            <person name="Roux C."/>
            <person name="Martin F.M."/>
        </authorList>
    </citation>
    <scope>NUCLEOTIDE SEQUENCE [LARGE SCALE GENOMIC DNA]</scope>
    <source>
        <strain evidence="2 3">DAOM 227022</strain>
    </source>
</reference>
<dbReference type="EMBL" id="QKYT01000653">
    <property type="protein sequence ID" value="RIA82572.1"/>
    <property type="molecule type" value="Genomic_DNA"/>
</dbReference>